<evidence type="ECO:0000313" key="2">
    <source>
        <dbReference type="EMBL" id="EGR29779.1"/>
    </source>
</evidence>
<sequence length="120" mass="14612">MFKTQSQTIVKSNKIYNCNIFQEVYNQNKKMLKINSLRKFYKNIQMDLNYKKILCAPIDCSKYIVIKQKHKNQKQFCTNKKIYIYIKNKKAQLIKNFILFAYFSSIAQFLIWWKANKNFK</sequence>
<accession>G0QYB6</accession>
<dbReference type="GeneID" id="14905900"/>
<dbReference type="InParanoid" id="G0QYB6"/>
<evidence type="ECO:0000256" key="1">
    <source>
        <dbReference type="SAM" id="Phobius"/>
    </source>
</evidence>
<proteinExistence type="predicted"/>
<gene>
    <name evidence="2" type="ORF">IMG5_148600</name>
</gene>
<keyword evidence="3" id="KW-1185">Reference proteome</keyword>
<dbReference type="EMBL" id="GL984106">
    <property type="protein sequence ID" value="EGR29779.1"/>
    <property type="molecule type" value="Genomic_DNA"/>
</dbReference>
<evidence type="ECO:0008006" key="4">
    <source>
        <dbReference type="Google" id="ProtNLM"/>
    </source>
</evidence>
<protein>
    <recommendedName>
        <fullName evidence="4">Transmembrane protein</fullName>
    </recommendedName>
</protein>
<reference evidence="2 3" key="1">
    <citation type="submission" date="2011-07" db="EMBL/GenBank/DDBJ databases">
        <authorList>
            <person name="Coyne R."/>
            <person name="Brami D."/>
            <person name="Johnson J."/>
            <person name="Hostetler J."/>
            <person name="Hannick L."/>
            <person name="Clark T."/>
            <person name="Cassidy-Hanley D."/>
            <person name="Inman J."/>
        </authorList>
    </citation>
    <scope>NUCLEOTIDE SEQUENCE [LARGE SCALE GENOMIC DNA]</scope>
    <source>
        <strain evidence="2 3">G5</strain>
    </source>
</reference>
<dbReference type="RefSeq" id="XP_004031015.1">
    <property type="nucleotide sequence ID" value="XM_004030967.1"/>
</dbReference>
<keyword evidence="1" id="KW-0472">Membrane</keyword>
<dbReference type="Proteomes" id="UP000008983">
    <property type="component" value="Unassembled WGS sequence"/>
</dbReference>
<organism evidence="2 3">
    <name type="scientific">Ichthyophthirius multifiliis</name>
    <name type="common">White spot disease agent</name>
    <name type="synonym">Ich</name>
    <dbReference type="NCBI Taxonomy" id="5932"/>
    <lineage>
        <taxon>Eukaryota</taxon>
        <taxon>Sar</taxon>
        <taxon>Alveolata</taxon>
        <taxon>Ciliophora</taxon>
        <taxon>Intramacronucleata</taxon>
        <taxon>Oligohymenophorea</taxon>
        <taxon>Hymenostomatida</taxon>
        <taxon>Ophryoglenina</taxon>
        <taxon>Ichthyophthirius</taxon>
    </lineage>
</organism>
<name>G0QYB6_ICHMU</name>
<keyword evidence="1" id="KW-0812">Transmembrane</keyword>
<dbReference type="AlphaFoldDB" id="G0QYB6"/>
<evidence type="ECO:0000313" key="3">
    <source>
        <dbReference type="Proteomes" id="UP000008983"/>
    </source>
</evidence>
<keyword evidence="1" id="KW-1133">Transmembrane helix</keyword>
<feature type="transmembrane region" description="Helical" evidence="1">
    <location>
        <begin position="93"/>
        <end position="113"/>
    </location>
</feature>